<feature type="transmembrane region" description="Helical" evidence="20">
    <location>
        <begin position="197"/>
        <end position="220"/>
    </location>
</feature>
<dbReference type="Gene3D" id="1.20.1070.10">
    <property type="entry name" value="Rhodopsin 7-helix transmembrane proteins"/>
    <property type="match status" value="1"/>
</dbReference>
<keyword evidence="3 19" id="KW-0812">Transmembrane</keyword>
<keyword evidence="13 19" id="KW-0807">Transducer</keyword>
<evidence type="ECO:0000256" key="19">
    <source>
        <dbReference type="RuleBase" id="RU000688"/>
    </source>
</evidence>
<dbReference type="PRINTS" id="PR00237">
    <property type="entry name" value="GPCRRHODOPSN"/>
</dbReference>
<dbReference type="PRINTS" id="PR01428">
    <property type="entry name" value="PROTEASEAR"/>
</dbReference>
<evidence type="ECO:0000256" key="1">
    <source>
        <dbReference type="ARBA" id="ARBA00004651"/>
    </source>
</evidence>
<dbReference type="PANTHER" id="PTHR24232">
    <property type="entry name" value="G-PROTEIN COUPLED RECEPTOR"/>
    <property type="match status" value="1"/>
</dbReference>
<name>A0A8C5QE49_9ANUR</name>
<evidence type="ECO:0000259" key="22">
    <source>
        <dbReference type="PROSITE" id="PS50262"/>
    </source>
</evidence>
<sequence length="392" mass="44644">MMGSPHRMCTNYSLLLVLALLGNSLSNLEYDDYSNEDQSNETGKEGSVLCPRSFPGDIVYKENQTFLSIPTTSRVHLNSFITVMLIPSIYTIVFLVGLPSNALALWVLATKVKKMTSTIFLMNLAFADLLLILVLPFKISYYFLGNNWIFGEVMCRSLTSFFYGNMYCSILLLMSISVDRYLAVVHPFFSRTFRSNTFAFGMCFTSWIIAILSTIPLATIRQSYPLTLTKFTVCHDVLPRQEQTEYLFYYFMCLIVLGFLLPLCIIIFCYASVIRALIASGDKYSYAVKLSALVLVIVVVFLTPSNVVLLLHYSDHCLHSYEDLYAVYMVCLAISSINSCVDPFVYYYVSDEFREKVIRQFRKKPRLSITSLKTSKDILPTSNYTTHSHSVL</sequence>
<accession>A0A8C5QE49</accession>
<evidence type="ECO:0000256" key="9">
    <source>
        <dbReference type="ARBA" id="ARBA00023136"/>
    </source>
</evidence>
<feature type="domain" description="G-protein coupled receptors family 1 profile" evidence="22">
    <location>
        <begin position="100"/>
        <end position="346"/>
    </location>
</feature>
<organism evidence="23 24">
    <name type="scientific">Leptobrachium leishanense</name>
    <name type="common">Leishan spiny toad</name>
    <dbReference type="NCBI Taxonomy" id="445787"/>
    <lineage>
        <taxon>Eukaryota</taxon>
        <taxon>Metazoa</taxon>
        <taxon>Chordata</taxon>
        <taxon>Craniata</taxon>
        <taxon>Vertebrata</taxon>
        <taxon>Euteleostomi</taxon>
        <taxon>Amphibia</taxon>
        <taxon>Batrachia</taxon>
        <taxon>Anura</taxon>
        <taxon>Pelobatoidea</taxon>
        <taxon>Megophryidae</taxon>
        <taxon>Leptobrachium</taxon>
    </lineage>
</organism>
<keyword evidence="5 21" id="KW-0732">Signal</keyword>
<dbReference type="CDD" id="cd15372">
    <property type="entry name" value="7tmA_PAR4"/>
    <property type="match status" value="1"/>
</dbReference>
<evidence type="ECO:0000256" key="6">
    <source>
        <dbReference type="ARBA" id="ARBA00022989"/>
    </source>
</evidence>
<keyword evidence="12" id="KW-0325">Glycoprotein</keyword>
<keyword evidence="6 20" id="KW-1133">Transmembrane helix</keyword>
<dbReference type="PROSITE" id="PS50262">
    <property type="entry name" value="G_PROTEIN_RECEP_F1_2"/>
    <property type="match status" value="1"/>
</dbReference>
<proteinExistence type="inferred from homology"/>
<dbReference type="GO" id="GO:0015057">
    <property type="term" value="F:thrombin-activated receptor activity"/>
    <property type="evidence" value="ECO:0007669"/>
    <property type="project" value="InterPro"/>
</dbReference>
<feature type="transmembrane region" description="Helical" evidence="20">
    <location>
        <begin position="164"/>
        <end position="185"/>
    </location>
</feature>
<evidence type="ECO:0000256" key="10">
    <source>
        <dbReference type="ARBA" id="ARBA00023157"/>
    </source>
</evidence>
<evidence type="ECO:0000256" key="14">
    <source>
        <dbReference type="ARBA" id="ARBA00053164"/>
    </source>
</evidence>
<reference evidence="23" key="2">
    <citation type="submission" date="2025-09" db="UniProtKB">
        <authorList>
            <consortium name="Ensembl"/>
        </authorList>
    </citation>
    <scope>IDENTIFICATION</scope>
</reference>
<feature type="signal peptide" evidence="21">
    <location>
        <begin position="1"/>
        <end position="26"/>
    </location>
</feature>
<dbReference type="PRINTS" id="PR01430">
    <property type="entry name" value="PROTEASEAR4"/>
</dbReference>
<feature type="chain" id="PRO_5034573002" description="Proteinase-activated receptor 4" evidence="21">
    <location>
        <begin position="27"/>
        <end position="392"/>
    </location>
</feature>
<dbReference type="GO" id="GO:0007200">
    <property type="term" value="P:phospholipase C-activating G protein-coupled receptor signaling pathway"/>
    <property type="evidence" value="ECO:0007669"/>
    <property type="project" value="TreeGrafter"/>
</dbReference>
<dbReference type="AlphaFoldDB" id="A0A8C5QE49"/>
<evidence type="ECO:0000256" key="15">
    <source>
        <dbReference type="ARBA" id="ARBA00073808"/>
    </source>
</evidence>
<dbReference type="InterPro" id="IPR003944">
    <property type="entry name" value="Prot_act_rcpt_4"/>
</dbReference>
<evidence type="ECO:0000256" key="11">
    <source>
        <dbReference type="ARBA" id="ARBA00023170"/>
    </source>
</evidence>
<feature type="transmembrane region" description="Helical" evidence="20">
    <location>
        <begin position="325"/>
        <end position="349"/>
    </location>
</feature>
<comment type="similarity">
    <text evidence="19">Belongs to the G-protein coupled receptor 1 family.</text>
</comment>
<evidence type="ECO:0000313" key="23">
    <source>
        <dbReference type="Ensembl" id="ENSLLEP00000036438.1"/>
    </source>
</evidence>
<keyword evidence="11 19" id="KW-0675">Receptor</keyword>
<evidence type="ECO:0000256" key="5">
    <source>
        <dbReference type="ARBA" id="ARBA00022729"/>
    </source>
</evidence>
<dbReference type="SUPFAM" id="SSF81321">
    <property type="entry name" value="Family A G protein-coupled receptor-like"/>
    <property type="match status" value="1"/>
</dbReference>
<keyword evidence="10 18" id="KW-1015">Disulfide bond</keyword>
<comment type="function">
    <text evidence="14">Receptor for activated thrombin or trypsin coupled to G proteins that stimulate phosphoinositide hydrolysis. May play a role in platelets activation.</text>
</comment>
<dbReference type="Proteomes" id="UP000694569">
    <property type="component" value="Unplaced"/>
</dbReference>
<dbReference type="GO" id="GO:0035025">
    <property type="term" value="P:positive regulation of Rho protein signal transduction"/>
    <property type="evidence" value="ECO:0007669"/>
    <property type="project" value="TreeGrafter"/>
</dbReference>
<evidence type="ECO:0000256" key="3">
    <source>
        <dbReference type="ARBA" id="ARBA00022692"/>
    </source>
</evidence>
<dbReference type="PANTHER" id="PTHR24232:SF22">
    <property type="entry name" value="PROTEINASE-ACTIVATED RECEPTOR 4"/>
    <property type="match status" value="1"/>
</dbReference>
<dbReference type="GeneTree" id="ENSGT01050000244840"/>
<dbReference type="GO" id="GO:0005886">
    <property type="term" value="C:plasma membrane"/>
    <property type="evidence" value="ECO:0007669"/>
    <property type="project" value="UniProtKB-SubCell"/>
</dbReference>
<protein>
    <recommendedName>
        <fullName evidence="15">Proteinase-activated receptor 4</fullName>
    </recommendedName>
    <alternativeName>
        <fullName evidence="17">Coagulation factor II receptor-like 3</fullName>
    </alternativeName>
    <alternativeName>
        <fullName evidence="16">Thrombin receptor-like 3</fullName>
    </alternativeName>
</protein>
<keyword evidence="24" id="KW-1185">Reference proteome</keyword>
<evidence type="ECO:0000256" key="7">
    <source>
        <dbReference type="ARBA" id="ARBA00023040"/>
    </source>
</evidence>
<evidence type="ECO:0000256" key="16">
    <source>
        <dbReference type="ARBA" id="ARBA00080351"/>
    </source>
</evidence>
<dbReference type="InterPro" id="IPR000276">
    <property type="entry name" value="GPCR_Rhodpsn"/>
</dbReference>
<evidence type="ECO:0000256" key="4">
    <source>
        <dbReference type="ARBA" id="ARBA00022696"/>
    </source>
</evidence>
<evidence type="ECO:0000256" key="21">
    <source>
        <dbReference type="SAM" id="SignalP"/>
    </source>
</evidence>
<keyword evidence="4" id="KW-0356">Hemostasis</keyword>
<keyword evidence="9 20" id="KW-0472">Membrane</keyword>
<comment type="subcellular location">
    <subcellularLocation>
        <location evidence="1">Cell membrane</location>
        <topology evidence="1">Multi-pass membrane protein</topology>
    </subcellularLocation>
</comment>
<feature type="transmembrane region" description="Helical" evidence="20">
    <location>
        <begin position="80"/>
        <end position="108"/>
    </location>
</feature>
<evidence type="ECO:0000256" key="2">
    <source>
        <dbReference type="ARBA" id="ARBA00022475"/>
    </source>
</evidence>
<feature type="transmembrane region" description="Helical" evidence="20">
    <location>
        <begin position="247"/>
        <end position="278"/>
    </location>
</feature>
<dbReference type="InterPro" id="IPR003912">
    <property type="entry name" value="Protea_act_rcpt"/>
</dbReference>
<evidence type="ECO:0000256" key="12">
    <source>
        <dbReference type="ARBA" id="ARBA00023180"/>
    </source>
</evidence>
<feature type="disulfide bond" evidence="18">
    <location>
        <begin position="155"/>
        <end position="234"/>
    </location>
</feature>
<keyword evidence="7 19" id="KW-0297">G-protein coupled receptor</keyword>
<dbReference type="Ensembl" id="ENSLLET00000037842.1">
    <property type="protein sequence ID" value="ENSLLEP00000036438.1"/>
    <property type="gene ID" value="ENSLLEG00000023092.1"/>
</dbReference>
<evidence type="ECO:0000313" key="24">
    <source>
        <dbReference type="Proteomes" id="UP000694569"/>
    </source>
</evidence>
<reference evidence="23" key="1">
    <citation type="submission" date="2025-08" db="UniProtKB">
        <authorList>
            <consortium name="Ensembl"/>
        </authorList>
    </citation>
    <scope>IDENTIFICATION</scope>
</reference>
<keyword evidence="2" id="KW-1003">Cell membrane</keyword>
<dbReference type="FunFam" id="1.20.1070.10:FF:000230">
    <property type="entry name" value="F2R-like thrombin or trypsin receptor 3"/>
    <property type="match status" value="1"/>
</dbReference>
<dbReference type="OrthoDB" id="8716763at2759"/>
<keyword evidence="8" id="KW-0094">Blood coagulation</keyword>
<dbReference type="PROSITE" id="PS00237">
    <property type="entry name" value="G_PROTEIN_RECEP_F1_1"/>
    <property type="match status" value="1"/>
</dbReference>
<evidence type="ECO:0000256" key="17">
    <source>
        <dbReference type="ARBA" id="ARBA00082892"/>
    </source>
</evidence>
<evidence type="ECO:0000256" key="13">
    <source>
        <dbReference type="ARBA" id="ARBA00023224"/>
    </source>
</evidence>
<feature type="transmembrane region" description="Helical" evidence="20">
    <location>
        <begin position="120"/>
        <end position="144"/>
    </location>
</feature>
<dbReference type="Pfam" id="PF00001">
    <property type="entry name" value="7tm_1"/>
    <property type="match status" value="1"/>
</dbReference>
<gene>
    <name evidence="23" type="primary">F2RL3</name>
</gene>
<evidence type="ECO:0000256" key="20">
    <source>
        <dbReference type="SAM" id="Phobius"/>
    </source>
</evidence>
<dbReference type="GO" id="GO:0030168">
    <property type="term" value="P:platelet activation"/>
    <property type="evidence" value="ECO:0007669"/>
    <property type="project" value="UniProtKB-ARBA"/>
</dbReference>
<feature type="transmembrane region" description="Helical" evidence="20">
    <location>
        <begin position="290"/>
        <end position="313"/>
    </location>
</feature>
<evidence type="ECO:0000256" key="18">
    <source>
        <dbReference type="PIRSR" id="PIRSR603912-52"/>
    </source>
</evidence>
<dbReference type="InterPro" id="IPR017452">
    <property type="entry name" value="GPCR_Rhodpsn_7TM"/>
</dbReference>
<evidence type="ECO:0000256" key="8">
    <source>
        <dbReference type="ARBA" id="ARBA00023084"/>
    </source>
</evidence>